<keyword evidence="15" id="KW-1185">Reference proteome</keyword>
<dbReference type="PROSITE" id="PS50119">
    <property type="entry name" value="ZF_BBOX"/>
    <property type="match status" value="1"/>
</dbReference>
<evidence type="ECO:0000256" key="11">
    <source>
        <dbReference type="PROSITE-ProRule" id="PRU00504"/>
    </source>
</evidence>
<dbReference type="InterPro" id="IPR017868">
    <property type="entry name" value="Filamin/ABP280_repeat-like"/>
</dbReference>
<dbReference type="Pfam" id="PF13445">
    <property type="entry name" value="zf-RING_UBOX"/>
    <property type="match status" value="1"/>
</dbReference>
<protein>
    <submittedName>
        <fullName evidence="16">Tripartite motif-containing protein 2-like isoform X1</fullName>
    </submittedName>
</protein>
<dbReference type="Pfam" id="PF00643">
    <property type="entry name" value="zf-B_box"/>
    <property type="match status" value="1"/>
</dbReference>
<dbReference type="Pfam" id="PF01436">
    <property type="entry name" value="NHL"/>
    <property type="match status" value="4"/>
</dbReference>
<dbReference type="PROSITE" id="PS51125">
    <property type="entry name" value="NHL"/>
    <property type="match status" value="6"/>
</dbReference>
<dbReference type="InterPro" id="IPR000315">
    <property type="entry name" value="Znf_B-box"/>
</dbReference>
<feature type="region of interest" description="Disordered" evidence="12">
    <location>
        <begin position="497"/>
        <end position="537"/>
    </location>
</feature>
<dbReference type="Gene3D" id="2.60.40.10">
    <property type="entry name" value="Immunoglobulins"/>
    <property type="match status" value="1"/>
</dbReference>
<dbReference type="InterPro" id="IPR027370">
    <property type="entry name" value="Znf-RING_euk"/>
</dbReference>
<dbReference type="PROSITE" id="PS00518">
    <property type="entry name" value="ZF_RING_1"/>
    <property type="match status" value="1"/>
</dbReference>
<dbReference type="CDD" id="cd16586">
    <property type="entry name" value="RING-HC_TRIM2_like_C-VII"/>
    <property type="match status" value="1"/>
</dbReference>
<dbReference type="InterPro" id="IPR001258">
    <property type="entry name" value="NHL_repeat"/>
</dbReference>
<dbReference type="PROSITE" id="PS50089">
    <property type="entry name" value="ZF_RING_2"/>
    <property type="match status" value="1"/>
</dbReference>
<evidence type="ECO:0000256" key="2">
    <source>
        <dbReference type="ARBA" id="ARBA00022553"/>
    </source>
</evidence>
<evidence type="ECO:0000256" key="4">
    <source>
        <dbReference type="ARBA" id="ARBA00022723"/>
    </source>
</evidence>
<evidence type="ECO:0000259" key="13">
    <source>
        <dbReference type="PROSITE" id="PS50089"/>
    </source>
</evidence>
<feature type="repeat" description="NHL" evidence="11">
    <location>
        <begin position="636"/>
        <end position="677"/>
    </location>
</feature>
<feature type="repeat" description="Filamin" evidence="10">
    <location>
        <begin position="392"/>
        <end position="494"/>
    </location>
</feature>
<evidence type="ECO:0000259" key="14">
    <source>
        <dbReference type="PROSITE" id="PS50119"/>
    </source>
</evidence>
<keyword evidence="5" id="KW-0677">Repeat</keyword>
<dbReference type="GeneID" id="106474046"/>
<feature type="domain" description="RING-type" evidence="13">
    <location>
        <begin position="54"/>
        <end position="95"/>
    </location>
</feature>
<evidence type="ECO:0000313" key="16">
    <source>
        <dbReference type="RefSeq" id="XP_022258134.1"/>
    </source>
</evidence>
<organism evidence="15 16">
    <name type="scientific">Limulus polyphemus</name>
    <name type="common">Atlantic horseshoe crab</name>
    <dbReference type="NCBI Taxonomy" id="6850"/>
    <lineage>
        <taxon>Eukaryota</taxon>
        <taxon>Metazoa</taxon>
        <taxon>Ecdysozoa</taxon>
        <taxon>Arthropoda</taxon>
        <taxon>Chelicerata</taxon>
        <taxon>Merostomata</taxon>
        <taxon>Xiphosura</taxon>
        <taxon>Limulidae</taxon>
        <taxon>Limulus</taxon>
    </lineage>
</organism>
<dbReference type="InterPro" id="IPR001298">
    <property type="entry name" value="Filamin/ABP280_rpt"/>
</dbReference>
<keyword evidence="7" id="KW-0833">Ubl conjugation pathway</keyword>
<feature type="domain" description="B box-type" evidence="14">
    <location>
        <begin position="184"/>
        <end position="225"/>
    </location>
</feature>
<gene>
    <name evidence="16" type="primary">LOC106474046</name>
</gene>
<dbReference type="Gene3D" id="3.30.160.60">
    <property type="entry name" value="Classic Zinc Finger"/>
    <property type="match status" value="1"/>
</dbReference>
<dbReference type="SUPFAM" id="SSF57845">
    <property type="entry name" value="B-box zinc-binding domain"/>
    <property type="match status" value="1"/>
</dbReference>
<dbReference type="SMART" id="SM00336">
    <property type="entry name" value="BBOX"/>
    <property type="match status" value="2"/>
</dbReference>
<dbReference type="InterPro" id="IPR014756">
    <property type="entry name" value="Ig_E-set"/>
</dbReference>
<dbReference type="InterPro" id="IPR017907">
    <property type="entry name" value="Znf_RING_CS"/>
</dbReference>
<feature type="repeat" description="NHL" evidence="11">
    <location>
        <begin position="545"/>
        <end position="588"/>
    </location>
</feature>
<dbReference type="Pfam" id="PF00630">
    <property type="entry name" value="Filamin"/>
    <property type="match status" value="1"/>
</dbReference>
<feature type="repeat" description="NHL" evidence="11">
    <location>
        <begin position="772"/>
        <end position="815"/>
    </location>
</feature>
<evidence type="ECO:0000256" key="6">
    <source>
        <dbReference type="ARBA" id="ARBA00022771"/>
    </source>
</evidence>
<evidence type="ECO:0000256" key="7">
    <source>
        <dbReference type="ARBA" id="ARBA00022786"/>
    </source>
</evidence>
<dbReference type="PROSITE" id="PS50194">
    <property type="entry name" value="FILAMIN_REPEAT"/>
    <property type="match status" value="1"/>
</dbReference>
<dbReference type="SMART" id="SM00502">
    <property type="entry name" value="BBC"/>
    <property type="match status" value="1"/>
</dbReference>
<accession>A0ABM1TQH8</accession>
<keyword evidence="6 9" id="KW-0863">Zinc-finger</keyword>
<evidence type="ECO:0000256" key="10">
    <source>
        <dbReference type="PROSITE-ProRule" id="PRU00087"/>
    </source>
</evidence>
<evidence type="ECO:0000256" key="9">
    <source>
        <dbReference type="PROSITE-ProRule" id="PRU00024"/>
    </source>
</evidence>
<dbReference type="RefSeq" id="XP_022258134.1">
    <property type="nucleotide sequence ID" value="XM_022402426.1"/>
</dbReference>
<sequence length="816" mass="90815">MMLSVYFRQQECFSLLYEEPILETEDWSNMSSGEALEALALPVVRQIDSQFLKCGICLDRYTNPKVLPCLHTFCEDCLLNYIPAESLTLTCPLCRQQSILPEQGVSGLQNNFFILNLMEILGQPTACQVCDSQVPGTFKCIVCNQFLCDPCSRIHQKEMSTSEHKVISLNELALLEEHEMSKDHPSLMCPKHQSQTLRFYCRECETAICVTCTDIEHGGHDTTRMREAVEEQKAVLKNLVEKAYSQIPALKEAMDSVNALSFILSDKHSEISKNICYTLDSVTELIQLRKSFLLNELEECHRLKQQVLQEQKEYLEFCISDLTNSCEFTENALTHGSDTEIFLVNKQMAEKISEFSEMSVQNMPEENDYMVFEGAELTEVKKSLNNFGKILTNSAVAYETTASGEGLKQCVVGKQTLVNVVLKDRCGDIVKDGNMLFETDISSPELSVSLIPEIFYQKNGSYDFVYSISKEGVYKLTIKLFGKHIKGSPFEVKAFVEEESSSSDRPTSSKIPRTAGIRQRSSRRPSSRRSSGSQRKNYPFEDDLVMRVGNRGRGRGEFTNPQGVCCTSDNKFVIADSNNQCVQVFATTGECKLRFGIRGRGPGQMQRPTGVAVTANGNYVVADYENKLLSIFEPSGKYVSRMGVGKLLGPKGVAVDKNGHIIVVDNKASCVLIFQENGKLLYKFGTRGNGPTKFAGPHYAAVNSKNQIIVSDFHNHCIKVFDSDGGFVSIFGSNGEGNGQFNAPTGVAVDKQDNILVADWGNSRIQVFDSSGSFLSFVNTNEDPLYGPQGLAVTSDGFVVVSDSGNHSFKVYRYLQ</sequence>
<dbReference type="InterPro" id="IPR057750">
    <property type="entry name" value="TRIM2/3_C"/>
</dbReference>
<dbReference type="InterPro" id="IPR011042">
    <property type="entry name" value="6-blade_b-propeller_TolB-like"/>
</dbReference>
<dbReference type="Gene3D" id="2.120.10.30">
    <property type="entry name" value="TolB, C-terminal domain"/>
    <property type="match status" value="2"/>
</dbReference>
<feature type="repeat" description="NHL" evidence="11">
    <location>
        <begin position="728"/>
        <end position="771"/>
    </location>
</feature>
<evidence type="ECO:0000256" key="5">
    <source>
        <dbReference type="ARBA" id="ARBA00022737"/>
    </source>
</evidence>
<dbReference type="InterPro" id="IPR013083">
    <property type="entry name" value="Znf_RING/FYVE/PHD"/>
</dbReference>
<evidence type="ECO:0000313" key="15">
    <source>
        <dbReference type="Proteomes" id="UP000694941"/>
    </source>
</evidence>
<evidence type="ECO:0000256" key="12">
    <source>
        <dbReference type="SAM" id="MobiDB-lite"/>
    </source>
</evidence>
<evidence type="ECO:0000256" key="1">
    <source>
        <dbReference type="ARBA" id="ARBA00008518"/>
    </source>
</evidence>
<dbReference type="SMART" id="SM00557">
    <property type="entry name" value="IG_FLMN"/>
    <property type="match status" value="1"/>
</dbReference>
<keyword evidence="2" id="KW-0597">Phosphoprotein</keyword>
<evidence type="ECO:0000256" key="3">
    <source>
        <dbReference type="ARBA" id="ARBA00022679"/>
    </source>
</evidence>
<feature type="repeat" description="NHL" evidence="11">
    <location>
        <begin position="592"/>
        <end position="635"/>
    </location>
</feature>
<keyword evidence="3" id="KW-0808">Transferase</keyword>
<name>A0ABM1TQH8_LIMPO</name>
<dbReference type="Proteomes" id="UP000694941">
    <property type="component" value="Unplaced"/>
</dbReference>
<dbReference type="SUPFAM" id="SSF81296">
    <property type="entry name" value="E set domains"/>
    <property type="match status" value="1"/>
</dbReference>
<dbReference type="SUPFAM" id="SSF57850">
    <property type="entry name" value="RING/U-box"/>
    <property type="match status" value="1"/>
</dbReference>
<comment type="similarity">
    <text evidence="1">Belongs to the TRIM/RBCC family.</text>
</comment>
<dbReference type="InterPro" id="IPR003649">
    <property type="entry name" value="Bbox_C"/>
</dbReference>
<dbReference type="SMART" id="SM00184">
    <property type="entry name" value="RING"/>
    <property type="match status" value="1"/>
</dbReference>
<dbReference type="InterPro" id="IPR013783">
    <property type="entry name" value="Ig-like_fold"/>
</dbReference>
<dbReference type="CDD" id="cd14960">
    <property type="entry name" value="NHL_TRIM2_like"/>
    <property type="match status" value="1"/>
</dbReference>
<keyword evidence="4" id="KW-0479">Metal-binding</keyword>
<dbReference type="SUPFAM" id="SSF101898">
    <property type="entry name" value="NHL repeat"/>
    <property type="match status" value="1"/>
</dbReference>
<dbReference type="InterPro" id="IPR001841">
    <property type="entry name" value="Znf_RING"/>
</dbReference>
<dbReference type="Gene3D" id="3.30.40.10">
    <property type="entry name" value="Zinc/RING finger domain, C3HC4 (zinc finger)"/>
    <property type="match status" value="1"/>
</dbReference>
<reference evidence="16" key="1">
    <citation type="submission" date="2025-08" db="UniProtKB">
        <authorList>
            <consortium name="RefSeq"/>
        </authorList>
    </citation>
    <scope>IDENTIFICATION</scope>
    <source>
        <tissue evidence="16">Muscle</tissue>
    </source>
</reference>
<dbReference type="PANTHER" id="PTHR25462:SF296">
    <property type="entry name" value="MEIOTIC P26, ISOFORM F"/>
    <property type="match status" value="1"/>
</dbReference>
<dbReference type="PANTHER" id="PTHR25462">
    <property type="entry name" value="BONUS, ISOFORM C-RELATED"/>
    <property type="match status" value="1"/>
</dbReference>
<dbReference type="InterPro" id="IPR047153">
    <property type="entry name" value="TRIM45/56/19-like"/>
</dbReference>
<evidence type="ECO:0000256" key="8">
    <source>
        <dbReference type="ARBA" id="ARBA00022833"/>
    </source>
</evidence>
<dbReference type="CDD" id="cd19757">
    <property type="entry name" value="Bbox1"/>
    <property type="match status" value="1"/>
</dbReference>
<dbReference type="Pfam" id="PF17170">
    <property type="entry name" value="DUF5128"/>
    <property type="match status" value="1"/>
</dbReference>
<feature type="repeat" description="NHL" evidence="11">
    <location>
        <begin position="681"/>
        <end position="724"/>
    </location>
</feature>
<keyword evidence="8" id="KW-0862">Zinc</keyword>
<proteinExistence type="inferred from homology"/>